<dbReference type="PANTHER" id="PTHR28602">
    <property type="entry name" value="ENDOTHELIAL CELL-SPECIFIC CHEMOTAXIS REGULATOR"/>
    <property type="match status" value="1"/>
</dbReference>
<name>A0A401NIC0_SCYTO</name>
<dbReference type="Proteomes" id="UP000288216">
    <property type="component" value="Unassembled WGS sequence"/>
</dbReference>
<feature type="region of interest" description="Disordered" evidence="1">
    <location>
        <begin position="123"/>
        <end position="142"/>
    </location>
</feature>
<keyword evidence="2" id="KW-0812">Transmembrane</keyword>
<feature type="signal peptide" evidence="3">
    <location>
        <begin position="1"/>
        <end position="20"/>
    </location>
</feature>
<dbReference type="PANTHER" id="PTHR28602:SF1">
    <property type="entry name" value="ENDOTHELIAL CELL-SPECIFIC CHEMOTAXIS REGULATOR"/>
    <property type="match status" value="1"/>
</dbReference>
<dbReference type="EMBL" id="BFAA01006277">
    <property type="protein sequence ID" value="GCB60620.1"/>
    <property type="molecule type" value="Genomic_DNA"/>
</dbReference>
<dbReference type="Pfam" id="PF15820">
    <property type="entry name" value="ECSCR"/>
    <property type="match status" value="1"/>
</dbReference>
<feature type="chain" id="PRO_5019153231" evidence="3">
    <location>
        <begin position="21"/>
        <end position="254"/>
    </location>
</feature>
<sequence>MATLKVTVFLFFILFHVLKATMNKGETATVYTDYPNSSVTRVETTSQDAGNLQSTATTLSSNTSMVDTTNIVLSAGTENFASEMTTSEKNETRVNTSTAAQPLFTSVLSTVQGAYSLTSTSKTEVTDSASGLEPSTAPAASGSSSLSVLAFVVIILILILVIVVVILVSVISVRFKCCDLEDASHGTRKARNTAPAESSQVNGEKESITLVSMRTLSTETGGQESSVQGTLQNDSIEAGEPDKHSQQINHAKLI</sequence>
<evidence type="ECO:0000313" key="4">
    <source>
        <dbReference type="EMBL" id="GCB60620.1"/>
    </source>
</evidence>
<dbReference type="OrthoDB" id="9947155at2759"/>
<keyword evidence="2" id="KW-1133">Transmembrane helix</keyword>
<dbReference type="STRING" id="75743.A0A401NIC0"/>
<evidence type="ECO:0000256" key="1">
    <source>
        <dbReference type="SAM" id="MobiDB-lite"/>
    </source>
</evidence>
<feature type="region of interest" description="Disordered" evidence="1">
    <location>
        <begin position="218"/>
        <end position="254"/>
    </location>
</feature>
<keyword evidence="5" id="KW-1185">Reference proteome</keyword>
<comment type="caution">
    <text evidence="4">The sequence shown here is derived from an EMBL/GenBank/DDBJ whole genome shotgun (WGS) entry which is preliminary data.</text>
</comment>
<keyword evidence="3" id="KW-0732">Signal</keyword>
<feature type="transmembrane region" description="Helical" evidence="2">
    <location>
        <begin position="148"/>
        <end position="171"/>
    </location>
</feature>
<protein>
    <submittedName>
        <fullName evidence="4">Uncharacterized protein</fullName>
    </submittedName>
</protein>
<gene>
    <name evidence="4" type="ORF">scyTo_0012775</name>
</gene>
<proteinExistence type="predicted"/>
<accession>A0A401NIC0</accession>
<organism evidence="4 5">
    <name type="scientific">Scyliorhinus torazame</name>
    <name type="common">Cloudy catshark</name>
    <name type="synonym">Catulus torazame</name>
    <dbReference type="NCBI Taxonomy" id="75743"/>
    <lineage>
        <taxon>Eukaryota</taxon>
        <taxon>Metazoa</taxon>
        <taxon>Chordata</taxon>
        <taxon>Craniata</taxon>
        <taxon>Vertebrata</taxon>
        <taxon>Chondrichthyes</taxon>
        <taxon>Elasmobranchii</taxon>
        <taxon>Galeomorphii</taxon>
        <taxon>Galeoidea</taxon>
        <taxon>Carcharhiniformes</taxon>
        <taxon>Scyliorhinidae</taxon>
        <taxon>Scyliorhinus</taxon>
    </lineage>
</organism>
<keyword evidence="2" id="KW-0472">Membrane</keyword>
<evidence type="ECO:0000256" key="2">
    <source>
        <dbReference type="SAM" id="Phobius"/>
    </source>
</evidence>
<dbReference type="AlphaFoldDB" id="A0A401NIC0"/>
<feature type="compositionally biased region" description="Polar residues" evidence="1">
    <location>
        <begin position="218"/>
        <end position="235"/>
    </location>
</feature>
<reference evidence="4 5" key="1">
    <citation type="journal article" date="2018" name="Nat. Ecol. Evol.">
        <title>Shark genomes provide insights into elasmobranch evolution and the origin of vertebrates.</title>
        <authorList>
            <person name="Hara Y"/>
            <person name="Yamaguchi K"/>
            <person name="Onimaru K"/>
            <person name="Kadota M"/>
            <person name="Koyanagi M"/>
            <person name="Keeley SD"/>
            <person name="Tatsumi K"/>
            <person name="Tanaka K"/>
            <person name="Motone F"/>
            <person name="Kageyama Y"/>
            <person name="Nozu R"/>
            <person name="Adachi N"/>
            <person name="Nishimura O"/>
            <person name="Nakagawa R"/>
            <person name="Tanegashima C"/>
            <person name="Kiyatake I"/>
            <person name="Matsumoto R"/>
            <person name="Murakumo K"/>
            <person name="Nishida K"/>
            <person name="Terakita A"/>
            <person name="Kuratani S"/>
            <person name="Sato K"/>
            <person name="Hyodo S Kuraku.S."/>
        </authorList>
    </citation>
    <scope>NUCLEOTIDE SEQUENCE [LARGE SCALE GENOMIC DNA]</scope>
</reference>
<evidence type="ECO:0000256" key="3">
    <source>
        <dbReference type="SAM" id="SignalP"/>
    </source>
</evidence>
<feature type="region of interest" description="Disordered" evidence="1">
    <location>
        <begin position="184"/>
        <end position="205"/>
    </location>
</feature>
<dbReference type="InterPro" id="IPR026247">
    <property type="entry name" value="ECSCR"/>
</dbReference>
<evidence type="ECO:0000313" key="5">
    <source>
        <dbReference type="Proteomes" id="UP000288216"/>
    </source>
</evidence>
<dbReference type="PRINTS" id="PR02069">
    <property type="entry name" value="ECCREGULATOR"/>
</dbReference>
<dbReference type="OMA" id="DPMRNES"/>